<proteinExistence type="predicted"/>
<accession>A0A9Q1JM64</accession>
<dbReference type="PANTHER" id="PTHR35164">
    <property type="entry name" value="EXPRESSED PROTEIN"/>
    <property type="match status" value="1"/>
</dbReference>
<evidence type="ECO:0000313" key="2">
    <source>
        <dbReference type="EMBL" id="KAJ8424683.1"/>
    </source>
</evidence>
<name>A0A9Q1JM64_9CARY</name>
<protein>
    <submittedName>
        <fullName evidence="2">Uncharacterized protein</fullName>
    </submittedName>
</protein>
<feature type="compositionally biased region" description="Acidic residues" evidence="1">
    <location>
        <begin position="564"/>
        <end position="575"/>
    </location>
</feature>
<comment type="caution">
    <text evidence="2">The sequence shown here is derived from an EMBL/GenBank/DDBJ whole genome shotgun (WGS) entry which is preliminary data.</text>
</comment>
<keyword evidence="3" id="KW-1185">Reference proteome</keyword>
<dbReference type="OrthoDB" id="774313at2759"/>
<feature type="region of interest" description="Disordered" evidence="1">
    <location>
        <begin position="463"/>
        <end position="583"/>
    </location>
</feature>
<gene>
    <name evidence="2" type="ORF">Cgig2_014155</name>
</gene>
<sequence>MQQQMMRDSEAQDDLNELRCQLGALERERDRALQELREVKRKTDKSNASASDRGKIQELNSVKESLLNANKELRIKDRNIDSLRSEVCQMKQLELRLEEKDASMQMMKDELNNLKSSMALTESLLSDTKKRVAELEAEVSIRKESEAKLLDSFATQTHQLEEASILLEKSNLEISALHEKMQEMEEEYRQKNEAATEVIDRLGNELQLARENWNLANNKGQSASVEAETLFDDIEVLKNELKRAMQAEDNSKKAMDDFALALKEVTAGSNHNKEKLIATEQQLEAVTEEAANLKKIVKSTEETCEAIVTDLKMERDRLKNTVKRLSIEAEESLLAWNEKEVEFVNCIKQAEDEKIARLKENSQLTESMREAEEISNKLKDEIKKLRDILKQAVNEANVAKEAANIARAENSYLKDFIAEKDKALVSLAQENERLRINEVEEKDNMKELKRLIRMGLKKEIAKLDKESKEQRKAAKKESSADSDDKESKEGRKLSSTFSFDLNQFWPGTPKSNKDVEEDPEGDDALGGSIFDILESPTDHGDAPPHPRGTSSAGTDDGTCLSSENFDDAEHFDDDIDKSPQGKRKALIRRFGDLLRRKKFSPTQGSISKDLPQSHKEITMCVVLPSVVIDQHKTSYANADIMY</sequence>
<feature type="compositionally biased region" description="Basic and acidic residues" evidence="1">
    <location>
        <begin position="463"/>
        <end position="479"/>
    </location>
</feature>
<evidence type="ECO:0000313" key="3">
    <source>
        <dbReference type="Proteomes" id="UP001153076"/>
    </source>
</evidence>
<feature type="region of interest" description="Disordered" evidence="1">
    <location>
        <begin position="36"/>
        <end position="55"/>
    </location>
</feature>
<feature type="compositionally biased region" description="Polar residues" evidence="1">
    <location>
        <begin position="548"/>
        <end position="563"/>
    </location>
</feature>
<dbReference type="EMBL" id="JAKOGI010001625">
    <property type="protein sequence ID" value="KAJ8424683.1"/>
    <property type="molecule type" value="Genomic_DNA"/>
</dbReference>
<dbReference type="Proteomes" id="UP001153076">
    <property type="component" value="Unassembled WGS sequence"/>
</dbReference>
<dbReference type="PANTHER" id="PTHR35164:SF9">
    <property type="entry name" value="EXPRESSED PROTEIN"/>
    <property type="match status" value="1"/>
</dbReference>
<dbReference type="AlphaFoldDB" id="A0A9Q1JM64"/>
<reference evidence="2" key="1">
    <citation type="submission" date="2022-04" db="EMBL/GenBank/DDBJ databases">
        <title>Carnegiea gigantea Genome sequencing and assembly v2.</title>
        <authorList>
            <person name="Copetti D."/>
            <person name="Sanderson M.J."/>
            <person name="Burquez A."/>
            <person name="Wojciechowski M.F."/>
        </authorList>
    </citation>
    <scope>NUCLEOTIDE SEQUENCE</scope>
    <source>
        <strain evidence="2">SGP5-SGP5p</strain>
        <tissue evidence="2">Aerial part</tissue>
    </source>
</reference>
<organism evidence="2 3">
    <name type="scientific">Carnegiea gigantea</name>
    <dbReference type="NCBI Taxonomy" id="171969"/>
    <lineage>
        <taxon>Eukaryota</taxon>
        <taxon>Viridiplantae</taxon>
        <taxon>Streptophyta</taxon>
        <taxon>Embryophyta</taxon>
        <taxon>Tracheophyta</taxon>
        <taxon>Spermatophyta</taxon>
        <taxon>Magnoliopsida</taxon>
        <taxon>eudicotyledons</taxon>
        <taxon>Gunneridae</taxon>
        <taxon>Pentapetalae</taxon>
        <taxon>Caryophyllales</taxon>
        <taxon>Cactineae</taxon>
        <taxon>Cactaceae</taxon>
        <taxon>Cactoideae</taxon>
        <taxon>Echinocereeae</taxon>
        <taxon>Carnegiea</taxon>
    </lineage>
</organism>
<evidence type="ECO:0000256" key="1">
    <source>
        <dbReference type="SAM" id="MobiDB-lite"/>
    </source>
</evidence>